<dbReference type="InterPro" id="IPR051045">
    <property type="entry name" value="TonB-dependent_transducer"/>
</dbReference>
<reference evidence="13 14" key="1">
    <citation type="submission" date="2019-02" db="EMBL/GenBank/DDBJ databases">
        <title>WGS of Pseudoxanthomonas species novum from clinical isolates.</title>
        <authorList>
            <person name="Bernier A.-M."/>
            <person name="Bernard K."/>
            <person name="Vachon A."/>
        </authorList>
    </citation>
    <scope>NUCLEOTIDE SEQUENCE [LARGE SCALE GENOMIC DNA]</scope>
    <source>
        <strain evidence="13 14">NML171202</strain>
    </source>
</reference>
<keyword evidence="7" id="KW-0653">Protein transport</keyword>
<dbReference type="GO" id="GO:0031992">
    <property type="term" value="F:energy transducer activity"/>
    <property type="evidence" value="ECO:0007669"/>
    <property type="project" value="TreeGrafter"/>
</dbReference>
<feature type="region of interest" description="Disordered" evidence="10">
    <location>
        <begin position="1"/>
        <end position="25"/>
    </location>
</feature>
<keyword evidence="5" id="KW-0997">Cell inner membrane</keyword>
<dbReference type="PANTHER" id="PTHR33446">
    <property type="entry name" value="PROTEIN TONB-RELATED"/>
    <property type="match status" value="1"/>
</dbReference>
<keyword evidence="8 11" id="KW-1133">Transmembrane helix</keyword>
<organism evidence="13 14">
    <name type="scientific">Pseudoxanthomonas winnipegensis</name>
    <dbReference type="NCBI Taxonomy" id="2480810"/>
    <lineage>
        <taxon>Bacteria</taxon>
        <taxon>Pseudomonadati</taxon>
        <taxon>Pseudomonadota</taxon>
        <taxon>Gammaproteobacteria</taxon>
        <taxon>Lysobacterales</taxon>
        <taxon>Lysobacteraceae</taxon>
        <taxon>Pseudoxanthomonas</taxon>
    </lineage>
</organism>
<dbReference type="NCBIfam" id="TIGR01352">
    <property type="entry name" value="tonB_Cterm"/>
    <property type="match status" value="1"/>
</dbReference>
<dbReference type="RefSeq" id="WP_130517950.1">
    <property type="nucleotide sequence ID" value="NZ_SHMA01000002.1"/>
</dbReference>
<accession>A0A4Q8LIE6</accession>
<evidence type="ECO:0000256" key="8">
    <source>
        <dbReference type="ARBA" id="ARBA00022989"/>
    </source>
</evidence>
<dbReference type="SUPFAM" id="SSF74653">
    <property type="entry name" value="TolA/TonB C-terminal domain"/>
    <property type="match status" value="1"/>
</dbReference>
<keyword evidence="4" id="KW-1003">Cell membrane</keyword>
<evidence type="ECO:0000256" key="11">
    <source>
        <dbReference type="SAM" id="Phobius"/>
    </source>
</evidence>
<name>A0A4Q8LIE6_9GAMM</name>
<evidence type="ECO:0000256" key="4">
    <source>
        <dbReference type="ARBA" id="ARBA00022475"/>
    </source>
</evidence>
<dbReference type="Gene3D" id="3.30.1150.10">
    <property type="match status" value="1"/>
</dbReference>
<keyword evidence="6 11" id="KW-0812">Transmembrane</keyword>
<evidence type="ECO:0000256" key="3">
    <source>
        <dbReference type="ARBA" id="ARBA00022448"/>
    </source>
</evidence>
<evidence type="ECO:0000256" key="5">
    <source>
        <dbReference type="ARBA" id="ARBA00022519"/>
    </source>
</evidence>
<feature type="region of interest" description="Disordered" evidence="10">
    <location>
        <begin position="58"/>
        <end position="123"/>
    </location>
</feature>
<dbReference type="PROSITE" id="PS52015">
    <property type="entry name" value="TONB_CTD"/>
    <property type="match status" value="1"/>
</dbReference>
<dbReference type="AlphaFoldDB" id="A0A4Q8LIE6"/>
<dbReference type="EMBL" id="SHMB01000003">
    <property type="protein sequence ID" value="TAA29699.1"/>
    <property type="molecule type" value="Genomic_DNA"/>
</dbReference>
<gene>
    <name evidence="13" type="ORF">EA661_09100</name>
</gene>
<comment type="subcellular location">
    <subcellularLocation>
        <location evidence="1">Cell inner membrane</location>
        <topology evidence="1">Single-pass membrane protein</topology>
        <orientation evidence="1">Periplasmic side</orientation>
    </subcellularLocation>
</comment>
<proteinExistence type="inferred from homology"/>
<evidence type="ECO:0000256" key="10">
    <source>
        <dbReference type="SAM" id="MobiDB-lite"/>
    </source>
</evidence>
<feature type="compositionally biased region" description="Basic and acidic residues" evidence="10">
    <location>
        <begin position="14"/>
        <end position="24"/>
    </location>
</feature>
<evidence type="ECO:0000259" key="12">
    <source>
        <dbReference type="PROSITE" id="PS52015"/>
    </source>
</evidence>
<evidence type="ECO:0000313" key="13">
    <source>
        <dbReference type="EMBL" id="TAA29699.1"/>
    </source>
</evidence>
<dbReference type="GO" id="GO:0015031">
    <property type="term" value="P:protein transport"/>
    <property type="evidence" value="ECO:0007669"/>
    <property type="project" value="UniProtKB-KW"/>
</dbReference>
<evidence type="ECO:0000313" key="14">
    <source>
        <dbReference type="Proteomes" id="UP000291286"/>
    </source>
</evidence>
<evidence type="ECO:0000256" key="2">
    <source>
        <dbReference type="ARBA" id="ARBA00006555"/>
    </source>
</evidence>
<dbReference type="Proteomes" id="UP000291286">
    <property type="component" value="Unassembled WGS sequence"/>
</dbReference>
<dbReference type="PANTHER" id="PTHR33446:SF2">
    <property type="entry name" value="PROTEIN TONB"/>
    <property type="match status" value="1"/>
</dbReference>
<dbReference type="GO" id="GO:0098797">
    <property type="term" value="C:plasma membrane protein complex"/>
    <property type="evidence" value="ECO:0007669"/>
    <property type="project" value="TreeGrafter"/>
</dbReference>
<comment type="caution">
    <text evidence="13">The sequence shown here is derived from an EMBL/GenBank/DDBJ whole genome shotgun (WGS) entry which is preliminary data.</text>
</comment>
<keyword evidence="3" id="KW-0813">Transport</keyword>
<dbReference type="InterPro" id="IPR006260">
    <property type="entry name" value="TonB/TolA_C"/>
</dbReference>
<keyword evidence="9 11" id="KW-0472">Membrane</keyword>
<dbReference type="GO" id="GO:0055085">
    <property type="term" value="P:transmembrane transport"/>
    <property type="evidence" value="ECO:0007669"/>
    <property type="project" value="InterPro"/>
</dbReference>
<dbReference type="Pfam" id="PF03544">
    <property type="entry name" value="TonB_C"/>
    <property type="match status" value="1"/>
</dbReference>
<dbReference type="InterPro" id="IPR037682">
    <property type="entry name" value="TonB_C"/>
</dbReference>
<evidence type="ECO:0000256" key="9">
    <source>
        <dbReference type="ARBA" id="ARBA00023136"/>
    </source>
</evidence>
<feature type="domain" description="TonB C-terminal" evidence="12">
    <location>
        <begin position="101"/>
        <end position="191"/>
    </location>
</feature>
<evidence type="ECO:0000256" key="1">
    <source>
        <dbReference type="ARBA" id="ARBA00004383"/>
    </source>
</evidence>
<comment type="similarity">
    <text evidence="2">Belongs to the TonB family.</text>
</comment>
<sequence length="191" mass="20338">MSQTQTEFNAQAQRDAHADARPDGQRPGARPLLWLLLLVVLAAGAWWLSGDRRAEMAAPTDGTVPATQPTADSAAADRPNQPLVAKRSESTRAAPAKKVAPDRAPALLASNTQPKYPPSALRAGEGGTVLLNVQVDARGEPSQITIAQRSGNRDLDRAALKAASDWRFSPAMRHGKAVAQLVRVPVEFSPQ</sequence>
<feature type="transmembrane region" description="Helical" evidence="11">
    <location>
        <begin position="31"/>
        <end position="48"/>
    </location>
</feature>
<evidence type="ECO:0000256" key="7">
    <source>
        <dbReference type="ARBA" id="ARBA00022927"/>
    </source>
</evidence>
<evidence type="ECO:0000256" key="6">
    <source>
        <dbReference type="ARBA" id="ARBA00022692"/>
    </source>
</evidence>
<protein>
    <submittedName>
        <fullName evidence="13">Energy transducer TonB</fullName>
    </submittedName>
</protein>